<keyword evidence="2" id="KW-0547">Nucleotide-binding</keyword>
<gene>
    <name evidence="5" type="ORF">L2764_01495</name>
</gene>
<evidence type="ECO:0000313" key="5">
    <source>
        <dbReference type="EMBL" id="MCL1123187.1"/>
    </source>
</evidence>
<dbReference type="EMBL" id="JAKIKS010000003">
    <property type="protein sequence ID" value="MCL1123187.1"/>
    <property type="molecule type" value="Genomic_DNA"/>
</dbReference>
<dbReference type="Gene3D" id="3.40.50.300">
    <property type="entry name" value="P-loop containing nucleotide triphosphate hydrolases"/>
    <property type="match status" value="1"/>
</dbReference>
<keyword evidence="3 5" id="KW-0067">ATP-binding</keyword>
<name>A0ABT0L670_9GAMM</name>
<dbReference type="GO" id="GO:0005524">
    <property type="term" value="F:ATP binding"/>
    <property type="evidence" value="ECO:0007669"/>
    <property type="project" value="UniProtKB-KW"/>
</dbReference>
<dbReference type="CDD" id="cd19481">
    <property type="entry name" value="RecA-like_protease"/>
    <property type="match status" value="1"/>
</dbReference>
<feature type="domain" description="AAA+ ATPase" evidence="4">
    <location>
        <begin position="475"/>
        <end position="607"/>
    </location>
</feature>
<organism evidence="5 6">
    <name type="scientific">Shewanella surugensis</name>
    <dbReference type="NCBI Taxonomy" id="212020"/>
    <lineage>
        <taxon>Bacteria</taxon>
        <taxon>Pseudomonadati</taxon>
        <taxon>Pseudomonadota</taxon>
        <taxon>Gammaproteobacteria</taxon>
        <taxon>Alteromonadales</taxon>
        <taxon>Shewanellaceae</taxon>
        <taxon>Shewanella</taxon>
    </lineage>
</organism>
<dbReference type="SUPFAM" id="SSF52540">
    <property type="entry name" value="P-loop containing nucleoside triphosphate hydrolases"/>
    <property type="match status" value="1"/>
</dbReference>
<evidence type="ECO:0000256" key="3">
    <source>
        <dbReference type="ARBA" id="ARBA00022840"/>
    </source>
</evidence>
<dbReference type="InterPro" id="IPR003959">
    <property type="entry name" value="ATPase_AAA_core"/>
</dbReference>
<dbReference type="Pfam" id="PF00004">
    <property type="entry name" value="AAA"/>
    <property type="match status" value="1"/>
</dbReference>
<dbReference type="InterPro" id="IPR003593">
    <property type="entry name" value="AAA+_ATPase"/>
</dbReference>
<keyword evidence="6" id="KW-1185">Reference proteome</keyword>
<dbReference type="PANTHER" id="PTHR23073">
    <property type="entry name" value="26S PROTEASOME REGULATORY SUBUNIT"/>
    <property type="match status" value="1"/>
</dbReference>
<dbReference type="Proteomes" id="UP001203423">
    <property type="component" value="Unassembled WGS sequence"/>
</dbReference>
<comment type="caution">
    <text evidence="5">The sequence shown here is derived from an EMBL/GenBank/DDBJ whole genome shotgun (WGS) entry which is preliminary data.</text>
</comment>
<proteinExistence type="inferred from homology"/>
<dbReference type="InterPro" id="IPR050221">
    <property type="entry name" value="26S_Proteasome_ATPase"/>
</dbReference>
<dbReference type="InterPro" id="IPR027417">
    <property type="entry name" value="P-loop_NTPase"/>
</dbReference>
<accession>A0ABT0L670</accession>
<sequence length="695" mass="78261">MAQAADLVNPEQNQYLDQALVNRLSQQLYGLGQAIKQGEDQSKLSILLQAFHDSMDTYIHSPAMQSLQVGFELTELELKLIGIVFITTLEPDTLTHFLGLSWFDQGPSLSLERVLLLSKNNQQSKITCLEDMLTPMAAFRWGILSSPEQPQPLIHPLLLAPDVFTYLLGEHARLDKPSTKVQLLASQEDVAIKICFASLLKQTLTQVNIVSGLAHDDRCALVAQFAYQSQRPWYYVSFSVAQGDERHDIIQAFRQMRLMANRQTCYIYWPDLLSYLLRAGEAEWIVPLLLSNMNGVFFCDPITEHTEPIIQQSVSVNSELNWFDSHRLRQYLNQNQLISLRLIAPEPKQLTQAWLAISAALMKQYGPLLRPLSAGNADYLANLYPLTPAVMSQIGIQVAMFLDNNHDSHPLLSLLQKACLHANSASQGQLASLSQPRYRLSDMILDDNTQEQLQELIDRLVYRTELSDAMPHFVPGIQALFWGKPGTGKSMAAEAIAGQLKLPLYKVNLANVASKWIGESEKHLAKLFDDAQKQNAVLLFDEADAIFAKRSEVESSQDKNANMGVSFLLQRMETYTGLLLLSTNFKSNLDDAFLRRFHGVVEFAMPDEHLRFQLWQRAWSSSLSIASGINLLALAQQFEFTPSQINNIAERALLYSFKAQQQTISKALLGKAITRELEKQNAGFLAEQKLTHWLG</sequence>
<evidence type="ECO:0000259" key="4">
    <source>
        <dbReference type="SMART" id="SM00382"/>
    </source>
</evidence>
<evidence type="ECO:0000256" key="1">
    <source>
        <dbReference type="ARBA" id="ARBA00006914"/>
    </source>
</evidence>
<evidence type="ECO:0000313" key="6">
    <source>
        <dbReference type="Proteomes" id="UP001203423"/>
    </source>
</evidence>
<evidence type="ECO:0000256" key="2">
    <source>
        <dbReference type="ARBA" id="ARBA00022741"/>
    </source>
</evidence>
<dbReference type="RefSeq" id="WP_248938475.1">
    <property type="nucleotide sequence ID" value="NZ_JAKIKS010000003.1"/>
</dbReference>
<protein>
    <submittedName>
        <fullName evidence="5">ATP-binding protein</fullName>
    </submittedName>
</protein>
<dbReference type="SMART" id="SM00382">
    <property type="entry name" value="AAA"/>
    <property type="match status" value="1"/>
</dbReference>
<reference evidence="5 6" key="1">
    <citation type="submission" date="2022-01" db="EMBL/GenBank/DDBJ databases">
        <title>Whole genome-based taxonomy of the Shewanellaceae.</title>
        <authorList>
            <person name="Martin-Rodriguez A.J."/>
        </authorList>
    </citation>
    <scope>NUCLEOTIDE SEQUENCE [LARGE SCALE GENOMIC DNA]</scope>
    <source>
        <strain evidence="5 6">DSM 17177</strain>
    </source>
</reference>
<comment type="similarity">
    <text evidence="1">Belongs to the AAA ATPase family.</text>
</comment>